<proteinExistence type="predicted"/>
<evidence type="ECO:0000256" key="1">
    <source>
        <dbReference type="SAM" id="Phobius"/>
    </source>
</evidence>
<protein>
    <submittedName>
        <fullName evidence="2">DUF4181 domain-containing protein</fullName>
    </submittedName>
</protein>
<name>A0AAU8NKS4_9BACL</name>
<gene>
    <name evidence="2" type="ORF">ABXS70_28125</name>
</gene>
<feature type="transmembrane region" description="Helical" evidence="1">
    <location>
        <begin position="6"/>
        <end position="24"/>
    </location>
</feature>
<accession>A0AAU8NKS4</accession>
<dbReference type="EMBL" id="CP159992">
    <property type="protein sequence ID" value="XCP98175.1"/>
    <property type="molecule type" value="Genomic_DNA"/>
</dbReference>
<keyword evidence="1" id="KW-0812">Transmembrane</keyword>
<dbReference type="RefSeq" id="WP_366296799.1">
    <property type="nucleotide sequence ID" value="NZ_CP159992.1"/>
</dbReference>
<keyword evidence="1" id="KW-1133">Transmembrane helix</keyword>
<sequence length="59" mass="6895">MGTKAAQLSLQFPLLILCFYFRAFMELKYIRETSRYLVLNTVTVISLLFTTFLLLLCIL</sequence>
<reference evidence="2" key="1">
    <citation type="submission" date="2024-05" db="EMBL/GenBank/DDBJ databases">
        <title>Draft genome assemblies of 36 bacteria isolated from hibernating arctic ground squirrels.</title>
        <authorList>
            <person name="McKee H."/>
            <person name="Mullen L."/>
            <person name="Drown D.M."/>
            <person name="Duddleston K.N."/>
        </authorList>
    </citation>
    <scope>NUCLEOTIDE SEQUENCE</scope>
    <source>
        <strain evidence="2">AN1007</strain>
    </source>
</reference>
<feature type="transmembrane region" description="Helical" evidence="1">
    <location>
        <begin position="36"/>
        <end position="56"/>
    </location>
</feature>
<evidence type="ECO:0000313" key="2">
    <source>
        <dbReference type="EMBL" id="XCP98175.1"/>
    </source>
</evidence>
<dbReference type="AlphaFoldDB" id="A0AAU8NKS4"/>
<organism evidence="2">
    <name type="scientific">Paenibacillus sp. AN1007</name>
    <dbReference type="NCBI Taxonomy" id="3151385"/>
    <lineage>
        <taxon>Bacteria</taxon>
        <taxon>Bacillati</taxon>
        <taxon>Bacillota</taxon>
        <taxon>Bacilli</taxon>
        <taxon>Bacillales</taxon>
        <taxon>Paenibacillaceae</taxon>
        <taxon>Paenibacillus</taxon>
    </lineage>
</organism>
<keyword evidence="1" id="KW-0472">Membrane</keyword>